<evidence type="ECO:0000256" key="5">
    <source>
        <dbReference type="ARBA" id="ARBA00022723"/>
    </source>
</evidence>
<evidence type="ECO:0000256" key="15">
    <source>
        <dbReference type="SAM" id="MobiDB-lite"/>
    </source>
</evidence>
<sequence>MSEKSETKVYTLEEVNKNKTSQSIWVVIHNKVYDVTKFLDDHPGGEEVLLEQGGANATESFEDVGHSSDARELMKDYLIGDLAEADWETSIKTNTGPNAPEAPSGSRCTLS</sequence>
<keyword evidence="9 14" id="KW-0408">Iron</keyword>
<evidence type="ECO:0000256" key="9">
    <source>
        <dbReference type="ARBA" id="ARBA00023004"/>
    </source>
</evidence>
<evidence type="ECO:0000256" key="10">
    <source>
        <dbReference type="ARBA" id="ARBA00023136"/>
    </source>
</evidence>
<accession>A0A8B7YYS4</accession>
<name>A0A8B7YYS4_ACAPL</name>
<comment type="similarity">
    <text evidence="12 14">Belongs to the cytochrome b5 family.</text>
</comment>
<dbReference type="RefSeq" id="XP_022097650.1">
    <property type="nucleotide sequence ID" value="XM_022241958.1"/>
</dbReference>
<evidence type="ECO:0000256" key="3">
    <source>
        <dbReference type="ARBA" id="ARBA00022617"/>
    </source>
</evidence>
<dbReference type="Pfam" id="PF00173">
    <property type="entry name" value="Cyt-b5"/>
    <property type="match status" value="1"/>
</dbReference>
<dbReference type="GO" id="GO:0005789">
    <property type="term" value="C:endoplasmic reticulum membrane"/>
    <property type="evidence" value="ECO:0007669"/>
    <property type="project" value="UniProtKB-SubCell"/>
</dbReference>
<evidence type="ECO:0000313" key="17">
    <source>
        <dbReference type="Proteomes" id="UP000694845"/>
    </source>
</evidence>
<keyword evidence="5 14" id="KW-0479">Metal-binding</keyword>
<organism evidence="17 18">
    <name type="scientific">Acanthaster planci</name>
    <name type="common">Crown-of-thorns starfish</name>
    <dbReference type="NCBI Taxonomy" id="133434"/>
    <lineage>
        <taxon>Eukaryota</taxon>
        <taxon>Metazoa</taxon>
        <taxon>Echinodermata</taxon>
        <taxon>Eleutherozoa</taxon>
        <taxon>Asterozoa</taxon>
        <taxon>Asteroidea</taxon>
        <taxon>Valvatacea</taxon>
        <taxon>Valvatida</taxon>
        <taxon>Acanthasteridae</taxon>
        <taxon>Acanthaster</taxon>
    </lineage>
</organism>
<feature type="domain" description="Cytochrome b5 heme-binding" evidence="16">
    <location>
        <begin position="7"/>
        <end position="83"/>
    </location>
</feature>
<dbReference type="Gene3D" id="3.10.120.10">
    <property type="entry name" value="Cytochrome b5-like heme/steroid binding domain"/>
    <property type="match status" value="1"/>
</dbReference>
<comment type="subcellular location">
    <subcellularLocation>
        <location evidence="1">Endoplasmic reticulum membrane</location>
        <topology evidence="1">Single-pass membrane protein</topology>
        <orientation evidence="1">Cytoplasmic side</orientation>
    </subcellularLocation>
    <subcellularLocation>
        <location evidence="11">Microsome membrane</location>
        <topology evidence="11">Single-pass membrane protein</topology>
        <orientation evidence="11">Cytoplasmic side</orientation>
    </subcellularLocation>
</comment>
<evidence type="ECO:0000259" key="16">
    <source>
        <dbReference type="PROSITE" id="PS50255"/>
    </source>
</evidence>
<dbReference type="GO" id="GO:0046872">
    <property type="term" value="F:metal ion binding"/>
    <property type="evidence" value="ECO:0007669"/>
    <property type="project" value="UniProtKB-UniRule"/>
</dbReference>
<keyword evidence="10" id="KW-0472">Membrane</keyword>
<evidence type="ECO:0000256" key="14">
    <source>
        <dbReference type="RuleBase" id="RU362121"/>
    </source>
</evidence>
<dbReference type="SMART" id="SM01117">
    <property type="entry name" value="Cyt-b5"/>
    <property type="match status" value="1"/>
</dbReference>
<dbReference type="OrthoDB" id="260519at2759"/>
<keyword evidence="17" id="KW-1185">Reference proteome</keyword>
<dbReference type="PRINTS" id="PR00363">
    <property type="entry name" value="CYTOCHROMEB5"/>
</dbReference>
<dbReference type="PROSITE" id="PS50255">
    <property type="entry name" value="CYTOCHROME_B5_2"/>
    <property type="match status" value="1"/>
</dbReference>
<evidence type="ECO:0000256" key="6">
    <source>
        <dbReference type="ARBA" id="ARBA00022824"/>
    </source>
</evidence>
<reference evidence="18" key="1">
    <citation type="submission" date="2025-08" db="UniProtKB">
        <authorList>
            <consortium name="RefSeq"/>
        </authorList>
    </citation>
    <scope>IDENTIFICATION</scope>
</reference>
<dbReference type="Proteomes" id="UP000694845">
    <property type="component" value="Unplaced"/>
</dbReference>
<keyword evidence="2" id="KW-0813">Transport</keyword>
<evidence type="ECO:0000256" key="8">
    <source>
        <dbReference type="ARBA" id="ARBA00022982"/>
    </source>
</evidence>
<evidence type="ECO:0000256" key="2">
    <source>
        <dbReference type="ARBA" id="ARBA00022448"/>
    </source>
</evidence>
<dbReference type="InterPro" id="IPR001199">
    <property type="entry name" value="Cyt_B5-like_heme/steroid-bd"/>
</dbReference>
<dbReference type="PROSITE" id="PS00191">
    <property type="entry name" value="CYTOCHROME_B5_1"/>
    <property type="match status" value="1"/>
</dbReference>
<feature type="region of interest" description="Disordered" evidence="15">
    <location>
        <begin position="88"/>
        <end position="111"/>
    </location>
</feature>
<dbReference type="AlphaFoldDB" id="A0A8B7YYS4"/>
<dbReference type="GeneID" id="110983052"/>
<gene>
    <name evidence="18" type="primary">LOC110983052</name>
</gene>
<evidence type="ECO:0000256" key="7">
    <source>
        <dbReference type="ARBA" id="ARBA00022848"/>
    </source>
</evidence>
<proteinExistence type="inferred from homology"/>
<dbReference type="InterPro" id="IPR036400">
    <property type="entry name" value="Cyt_B5-like_heme/steroid_sf"/>
</dbReference>
<dbReference type="InterPro" id="IPR018506">
    <property type="entry name" value="Cyt_B5_heme-BS"/>
</dbReference>
<evidence type="ECO:0000256" key="11">
    <source>
        <dbReference type="ARBA" id="ARBA00037877"/>
    </source>
</evidence>
<dbReference type="PANTHER" id="PTHR19359">
    <property type="entry name" value="CYTOCHROME B5"/>
    <property type="match status" value="1"/>
</dbReference>
<dbReference type="FunFam" id="3.10.120.10:FF:000002">
    <property type="entry name" value="Cytochrome b5 type B"/>
    <property type="match status" value="1"/>
</dbReference>
<keyword evidence="7" id="KW-0492">Microsome</keyword>
<dbReference type="CTD" id="1528"/>
<dbReference type="GO" id="GO:0020037">
    <property type="term" value="F:heme binding"/>
    <property type="evidence" value="ECO:0007669"/>
    <property type="project" value="UniProtKB-UniRule"/>
</dbReference>
<evidence type="ECO:0000256" key="4">
    <source>
        <dbReference type="ARBA" id="ARBA00022692"/>
    </source>
</evidence>
<evidence type="ECO:0000256" key="12">
    <source>
        <dbReference type="ARBA" id="ARBA00038168"/>
    </source>
</evidence>
<dbReference type="PANTHER" id="PTHR19359:SF150">
    <property type="entry name" value="CYTOCHROME B5"/>
    <property type="match status" value="1"/>
</dbReference>
<evidence type="ECO:0000256" key="1">
    <source>
        <dbReference type="ARBA" id="ARBA00004131"/>
    </source>
</evidence>
<keyword evidence="4" id="KW-0812">Transmembrane</keyword>
<dbReference type="InterPro" id="IPR050668">
    <property type="entry name" value="Cytochrome_b5"/>
</dbReference>
<keyword evidence="6" id="KW-0256">Endoplasmic reticulum</keyword>
<keyword evidence="3 14" id="KW-0349">Heme</keyword>
<keyword evidence="8" id="KW-0249">Electron transport</keyword>
<evidence type="ECO:0000256" key="13">
    <source>
        <dbReference type="ARBA" id="ARBA00039806"/>
    </source>
</evidence>
<dbReference type="SUPFAM" id="SSF55856">
    <property type="entry name" value="Cytochrome b5-like heme/steroid binding domain"/>
    <property type="match status" value="1"/>
</dbReference>
<protein>
    <recommendedName>
        <fullName evidence="13">Cytochrome b5</fullName>
    </recommendedName>
</protein>
<evidence type="ECO:0000313" key="18">
    <source>
        <dbReference type="RefSeq" id="XP_022097650.1"/>
    </source>
</evidence>